<gene>
    <name evidence="3" type="ORF">ACEZDJ_25420</name>
</gene>
<dbReference type="PANTHER" id="PTHR34406">
    <property type="entry name" value="PROTEIN YCEI"/>
    <property type="match status" value="1"/>
</dbReference>
<sequence length="182" mass="19178">MSSPTPAAATTALSDLPTGRYLLDRTRSEVRIQHKTMWGLVTVKGGFSEFSGEGEIPADGSPARGTLTVDAASLDTSHAKRDAHLRSDDFFATDQHPTLSFTADRAEAKADGAVQVSGSLTVRGRTQPLEFTARPSAVGADSVTLTAELTVDRDAHGLGWNKLGMLKGLTGVTVNATFVHQA</sequence>
<comment type="similarity">
    <text evidence="1">Belongs to the UPF0312 family.</text>
</comment>
<evidence type="ECO:0000313" key="3">
    <source>
        <dbReference type="EMBL" id="MFC1404638.1"/>
    </source>
</evidence>
<evidence type="ECO:0000259" key="2">
    <source>
        <dbReference type="SMART" id="SM00867"/>
    </source>
</evidence>
<reference evidence="3 4" key="1">
    <citation type="submission" date="2024-09" db="EMBL/GenBank/DDBJ databases">
        <authorList>
            <person name="Lee S.D."/>
        </authorList>
    </citation>
    <scope>NUCLEOTIDE SEQUENCE [LARGE SCALE GENOMIC DNA]</scope>
    <source>
        <strain evidence="3 4">N1-5</strain>
    </source>
</reference>
<dbReference type="SUPFAM" id="SSF101874">
    <property type="entry name" value="YceI-like"/>
    <property type="match status" value="1"/>
</dbReference>
<dbReference type="Pfam" id="PF04264">
    <property type="entry name" value="YceI"/>
    <property type="match status" value="1"/>
</dbReference>
<dbReference type="Gene3D" id="2.40.128.110">
    <property type="entry name" value="Lipid/polyisoprenoid-binding, YceI-like"/>
    <property type="match status" value="1"/>
</dbReference>
<evidence type="ECO:0000313" key="4">
    <source>
        <dbReference type="Proteomes" id="UP001592528"/>
    </source>
</evidence>
<accession>A0ABV6UT66</accession>
<proteinExistence type="inferred from homology"/>
<dbReference type="SMART" id="SM00867">
    <property type="entry name" value="YceI"/>
    <property type="match status" value="1"/>
</dbReference>
<protein>
    <submittedName>
        <fullName evidence="3">YceI family protein</fullName>
    </submittedName>
</protein>
<name>A0ABV6UT66_9ACTN</name>
<dbReference type="PANTHER" id="PTHR34406:SF1">
    <property type="entry name" value="PROTEIN YCEI"/>
    <property type="match status" value="1"/>
</dbReference>
<evidence type="ECO:0000256" key="1">
    <source>
        <dbReference type="ARBA" id="ARBA00008812"/>
    </source>
</evidence>
<comment type="caution">
    <text evidence="3">The sequence shown here is derived from an EMBL/GenBank/DDBJ whole genome shotgun (WGS) entry which is preliminary data.</text>
</comment>
<organism evidence="3 4">
    <name type="scientific">Streptacidiphilus cavernicola</name>
    <dbReference type="NCBI Taxonomy" id="3342716"/>
    <lineage>
        <taxon>Bacteria</taxon>
        <taxon>Bacillati</taxon>
        <taxon>Actinomycetota</taxon>
        <taxon>Actinomycetes</taxon>
        <taxon>Kitasatosporales</taxon>
        <taxon>Streptomycetaceae</taxon>
        <taxon>Streptacidiphilus</taxon>
    </lineage>
</organism>
<dbReference type="InterPro" id="IPR036761">
    <property type="entry name" value="TTHA0802/YceI-like_sf"/>
</dbReference>
<feature type="domain" description="Lipid/polyisoprenoid-binding YceI-like" evidence="2">
    <location>
        <begin position="20"/>
        <end position="181"/>
    </location>
</feature>
<dbReference type="RefSeq" id="WP_051724796.1">
    <property type="nucleotide sequence ID" value="NZ_JBHEZZ010000016.1"/>
</dbReference>
<dbReference type="Proteomes" id="UP001592528">
    <property type="component" value="Unassembled WGS sequence"/>
</dbReference>
<dbReference type="EMBL" id="JBHEZZ010000016">
    <property type="protein sequence ID" value="MFC1404638.1"/>
    <property type="molecule type" value="Genomic_DNA"/>
</dbReference>
<keyword evidence="4" id="KW-1185">Reference proteome</keyword>
<dbReference type="InterPro" id="IPR007372">
    <property type="entry name" value="Lipid/polyisoprenoid-bd_YceI"/>
</dbReference>